<reference evidence="4" key="1">
    <citation type="submission" date="2017-02" db="EMBL/GenBank/DDBJ databases">
        <title>Delineation of Paenibacillus larvae strains originating from foulbrood outbreaks.</title>
        <authorList>
            <person name="Beims H."/>
            <person name="Bunk B."/>
            <person name="Sproeer C."/>
            <person name="Mohr K.I."/>
            <person name="Pradella S."/>
            <person name="Guenther G."/>
            <person name="Rohde M."/>
            <person name="von der Ohe W."/>
            <person name="Steinert M."/>
        </authorList>
    </citation>
    <scope>NUCLEOTIDE SEQUENCE [LARGE SCALE GENOMIC DNA]</scope>
    <source>
        <strain evidence="4">Eric_III</strain>
    </source>
</reference>
<sequence>MFFNSVNGDRRYLAEDFAGYFSKFITNGYFPNKGSNLQVDATGQEMSVIIRSGAAWINGYMYSNTSNLTLKIDVADGVLNRIDRVVLQCNFSERLIKAVVKKGQFASNPVAPELQRDADIYELGLADILVKKGATSITGAGITDLRLNTQMCGVVNSLLQADTTAIFNQFQDWFIRTSKKHEQEITSSLEEFEAFISEQKQKYSKDFEEWFSTIKDVLDENTAGHLLNLIQSNTDAIHELFTSVSDGKNKVAKAITDQGVPAVKEDPFKDLAAKIRSIDNGNIPIYVQPTEPAKKTGFWIQDEQNEIEHVVYTDVFSESGEWSSGKDMPTARSHLTSSAVGDRIYTIGGNGGKNKLEIYDTATNTWTAGADMPTARGSVTSSAVGDRIYAIGGDGYKKLEIYDTTTNTWTVGADMLTARSYLTSSAVGDKIYVIGGYSGSKLEIYDTTTNTWTVGADMPTVRDSLTSSAVGDRIYTIGGNGGENKLEIYDTATNTWKVGAYMPTLRSGLTSSAVGDKIYVIGGYGGRNELEIYDTTTNTWTKGADMPTARGSLTSSAVGDRIYAIGGWGGNSHLSKVEIYSITPERYPSNSWVFKNGTAKDVSIPNKTKLGIKYSQRIQFNSAYYFNKLAELVYKPIYFGNGQKWTRILN</sequence>
<gene>
    <name evidence="3" type="ORF">ERICIII_00895</name>
</gene>
<dbReference type="PANTHER" id="PTHR24412">
    <property type="entry name" value="KELCH PROTEIN"/>
    <property type="match status" value="1"/>
</dbReference>
<protein>
    <submittedName>
        <fullName evidence="3">Phage structural protein</fullName>
    </submittedName>
</protein>
<dbReference type="SMART" id="SM00612">
    <property type="entry name" value="Kelch"/>
    <property type="match status" value="7"/>
</dbReference>
<keyword evidence="2" id="KW-0677">Repeat</keyword>
<dbReference type="SUPFAM" id="SSF117281">
    <property type="entry name" value="Kelch motif"/>
    <property type="match status" value="2"/>
</dbReference>
<evidence type="ECO:0000313" key="3">
    <source>
        <dbReference type="EMBL" id="AVF25102.1"/>
    </source>
</evidence>
<evidence type="ECO:0000256" key="1">
    <source>
        <dbReference type="ARBA" id="ARBA00022441"/>
    </source>
</evidence>
<accession>A0A2L1TWS1</accession>
<dbReference type="Pfam" id="PF24681">
    <property type="entry name" value="Kelch_KLHDC2_KLHL20_DRC7"/>
    <property type="match status" value="1"/>
</dbReference>
<dbReference type="Proteomes" id="UP000239833">
    <property type="component" value="Chromosome"/>
</dbReference>
<proteinExistence type="predicted"/>
<dbReference type="Gene3D" id="2.120.10.80">
    <property type="entry name" value="Kelch-type beta propeller"/>
    <property type="match status" value="2"/>
</dbReference>
<dbReference type="InterPro" id="IPR015915">
    <property type="entry name" value="Kelch-typ_b-propeller"/>
</dbReference>
<dbReference type="Pfam" id="PF01344">
    <property type="entry name" value="Kelch_1"/>
    <property type="match status" value="2"/>
</dbReference>
<name>A0A2L1TWS1_9BACL</name>
<dbReference type="STRING" id="147375.BXP28_20910"/>
<evidence type="ECO:0000256" key="2">
    <source>
        <dbReference type="ARBA" id="ARBA00022737"/>
    </source>
</evidence>
<dbReference type="EMBL" id="CP019655">
    <property type="protein sequence ID" value="AVF25102.1"/>
    <property type="molecule type" value="Genomic_DNA"/>
</dbReference>
<keyword evidence="1" id="KW-0880">Kelch repeat</keyword>
<dbReference type="AlphaFoldDB" id="A0A2L1TWS1"/>
<dbReference type="PANTHER" id="PTHR24412:SF441">
    <property type="entry name" value="KELCH-LIKE PROTEIN 28"/>
    <property type="match status" value="1"/>
</dbReference>
<dbReference type="InterPro" id="IPR006652">
    <property type="entry name" value="Kelch_1"/>
</dbReference>
<organism evidence="3 4">
    <name type="scientific">Paenibacillus larvae subsp. larvae</name>
    <dbReference type="NCBI Taxonomy" id="147375"/>
    <lineage>
        <taxon>Bacteria</taxon>
        <taxon>Bacillati</taxon>
        <taxon>Bacillota</taxon>
        <taxon>Bacilli</taxon>
        <taxon>Bacillales</taxon>
        <taxon>Paenibacillaceae</taxon>
        <taxon>Paenibacillus</taxon>
    </lineage>
</organism>
<evidence type="ECO:0000313" key="4">
    <source>
        <dbReference type="Proteomes" id="UP000239833"/>
    </source>
</evidence>